<dbReference type="AlphaFoldDB" id="A0A8H4R349"/>
<sequence>MSSIRIDIEEAEQLHEKIDAVNNEGEEKPWSVDDPSFRYAPKKPTEDPWALLLRPLLEKDKRQCDVWIDEVQNLLIFVSDAPICWSAKLIRSKAGLFSAVVTSFVVESYKNLQPDPNDSIISLLSVIAISSQSSSNNSSSLPISQPPFTPAASSVRVNVLWFMSLVLSLTTVLVGIISLQWIREHQSYPALSPKEVYALLHMRTQSLRQWHVPSIFRTLPILLQIALALFLVGLIDFLLPFGNKIAAPISVMIGITLLFLLYTSTYPAIQGILLYMQIRWFGYWQPSPSPCPFKSPQSYIFLKIASNLFNTWLKLYRHTPKLGLWRRLASSVLRVADARIKGIGALSYIRKSYDHPSSWTQHDATWLSICDAYTQCKQQILLSTEGVEPSVDGTWKDFPIFDLVRAIQQTSEDLKRDFASEYYCVSEISEKIALSQRHLSWKDFQLLNEHLQYLLLSSKNNDGVLLSDVFKFYTPFYSNAATHSESRARVARIFHHENLHMILDDILAHGTAEPAYVHHRLELRLRIISSLHLETHGLRIPFSDDRLAQRFPPCLQLGPDVLNSASGEPLEFYYQLGLLVEHIFKRIDEVSSVHYRKQLASGLLYHHFPYIFRRARRTVRRISTLWTAPYHNDPRSQEVIIKFNETFCFIKDRLEEQLAAQTKHDIHPSLMFYIGSLYAKDLLTNYFDGDFSALLSRLKVYKQRTIDAGGRNSEIETMLQNPGIYGPDVFTSDWWKFLDFVQYLDTSEKFLETLNGIHRAPTS</sequence>
<evidence type="ECO:0000313" key="3">
    <source>
        <dbReference type="EMBL" id="KAF4621459.1"/>
    </source>
</evidence>
<keyword evidence="1" id="KW-0812">Transmembrane</keyword>
<proteinExistence type="predicted"/>
<feature type="transmembrane region" description="Helical" evidence="1">
    <location>
        <begin position="159"/>
        <end position="182"/>
    </location>
</feature>
<dbReference type="Pfam" id="PF20153">
    <property type="entry name" value="DUF6535"/>
    <property type="match status" value="1"/>
</dbReference>
<dbReference type="InterPro" id="IPR045338">
    <property type="entry name" value="DUF6535"/>
</dbReference>
<organism evidence="3 4">
    <name type="scientific">Agrocybe pediades</name>
    <dbReference type="NCBI Taxonomy" id="84607"/>
    <lineage>
        <taxon>Eukaryota</taxon>
        <taxon>Fungi</taxon>
        <taxon>Dikarya</taxon>
        <taxon>Basidiomycota</taxon>
        <taxon>Agaricomycotina</taxon>
        <taxon>Agaricomycetes</taxon>
        <taxon>Agaricomycetidae</taxon>
        <taxon>Agaricales</taxon>
        <taxon>Agaricineae</taxon>
        <taxon>Strophariaceae</taxon>
        <taxon>Agrocybe</taxon>
    </lineage>
</organism>
<evidence type="ECO:0000313" key="4">
    <source>
        <dbReference type="Proteomes" id="UP000521872"/>
    </source>
</evidence>
<protein>
    <recommendedName>
        <fullName evidence="2">DUF6535 domain-containing protein</fullName>
    </recommendedName>
</protein>
<feature type="domain" description="DUF6535" evidence="2">
    <location>
        <begin position="49"/>
        <end position="239"/>
    </location>
</feature>
<keyword evidence="4" id="KW-1185">Reference proteome</keyword>
<comment type="caution">
    <text evidence="3">The sequence shown here is derived from an EMBL/GenBank/DDBJ whole genome shotgun (WGS) entry which is preliminary data.</text>
</comment>
<keyword evidence="1" id="KW-0472">Membrane</keyword>
<name>A0A8H4R349_9AGAR</name>
<feature type="transmembrane region" description="Helical" evidence="1">
    <location>
        <begin position="218"/>
        <end position="239"/>
    </location>
</feature>
<reference evidence="3 4" key="1">
    <citation type="submission" date="2019-12" db="EMBL/GenBank/DDBJ databases">
        <authorList>
            <person name="Floudas D."/>
            <person name="Bentzer J."/>
            <person name="Ahren D."/>
            <person name="Johansson T."/>
            <person name="Persson P."/>
            <person name="Tunlid A."/>
        </authorList>
    </citation>
    <scope>NUCLEOTIDE SEQUENCE [LARGE SCALE GENOMIC DNA]</scope>
    <source>
        <strain evidence="3 4">CBS 102.39</strain>
    </source>
</reference>
<feature type="transmembrane region" description="Helical" evidence="1">
    <location>
        <begin position="245"/>
        <end position="269"/>
    </location>
</feature>
<evidence type="ECO:0000256" key="1">
    <source>
        <dbReference type="SAM" id="Phobius"/>
    </source>
</evidence>
<keyword evidence="1" id="KW-1133">Transmembrane helix</keyword>
<accession>A0A8H4R349</accession>
<dbReference type="EMBL" id="JAACJL010000015">
    <property type="protein sequence ID" value="KAF4621459.1"/>
    <property type="molecule type" value="Genomic_DNA"/>
</dbReference>
<gene>
    <name evidence="3" type="ORF">D9613_000880</name>
</gene>
<dbReference type="Proteomes" id="UP000521872">
    <property type="component" value="Unassembled WGS sequence"/>
</dbReference>
<evidence type="ECO:0000259" key="2">
    <source>
        <dbReference type="Pfam" id="PF20153"/>
    </source>
</evidence>